<name>A0A1G2E0Y7_9BACT</name>
<evidence type="ECO:0000313" key="3">
    <source>
        <dbReference type="EMBL" id="OGZ19483.1"/>
    </source>
</evidence>
<comment type="caution">
    <text evidence="3">The sequence shown here is derived from an EMBL/GenBank/DDBJ whole genome shotgun (WGS) entry which is preliminary data.</text>
</comment>
<gene>
    <name evidence="3" type="ORF">A2494_01800</name>
</gene>
<evidence type="ECO:0000256" key="1">
    <source>
        <dbReference type="SAM" id="Coils"/>
    </source>
</evidence>
<protein>
    <recommendedName>
        <fullName evidence="5">DUF5667 domain-containing protein</fullName>
    </recommendedName>
</protein>
<accession>A0A1G2E0Y7</accession>
<feature type="coiled-coil region" evidence="1">
    <location>
        <begin position="116"/>
        <end position="157"/>
    </location>
</feature>
<keyword evidence="2" id="KW-0732">Signal</keyword>
<reference evidence="3 4" key="1">
    <citation type="journal article" date="2016" name="Nat. Commun.">
        <title>Thousands of microbial genomes shed light on interconnected biogeochemical processes in an aquifer system.</title>
        <authorList>
            <person name="Anantharaman K."/>
            <person name="Brown C.T."/>
            <person name="Hug L.A."/>
            <person name="Sharon I."/>
            <person name="Castelle C.J."/>
            <person name="Probst A.J."/>
            <person name="Thomas B.C."/>
            <person name="Singh A."/>
            <person name="Wilkins M.J."/>
            <person name="Karaoz U."/>
            <person name="Brodie E.L."/>
            <person name="Williams K.H."/>
            <person name="Hubbard S.S."/>
            <person name="Banfield J.F."/>
        </authorList>
    </citation>
    <scope>NUCLEOTIDE SEQUENCE [LARGE SCALE GENOMIC DNA]</scope>
</reference>
<evidence type="ECO:0000313" key="4">
    <source>
        <dbReference type="Proteomes" id="UP000178106"/>
    </source>
</evidence>
<proteinExistence type="predicted"/>
<evidence type="ECO:0000256" key="2">
    <source>
        <dbReference type="SAM" id="SignalP"/>
    </source>
</evidence>
<organism evidence="3 4">
    <name type="scientific">Candidatus Lloydbacteria bacterium RIFOXYC12_FULL_46_25</name>
    <dbReference type="NCBI Taxonomy" id="1798670"/>
    <lineage>
        <taxon>Bacteria</taxon>
        <taxon>Candidatus Lloydiibacteriota</taxon>
    </lineage>
</organism>
<dbReference type="Proteomes" id="UP000178106">
    <property type="component" value="Unassembled WGS sequence"/>
</dbReference>
<keyword evidence="1" id="KW-0175">Coiled coil</keyword>
<feature type="chain" id="PRO_5009582664" description="DUF5667 domain-containing protein" evidence="2">
    <location>
        <begin position="24"/>
        <end position="187"/>
    </location>
</feature>
<feature type="signal peptide" evidence="2">
    <location>
        <begin position="1"/>
        <end position="23"/>
    </location>
</feature>
<dbReference type="EMBL" id="MHLU01000051">
    <property type="protein sequence ID" value="OGZ19483.1"/>
    <property type="molecule type" value="Genomic_DNA"/>
</dbReference>
<sequence>MRSVHNVLLAVCTSFVFLPSLHASGLEDILRQGTGVVVDTQRNKSTAVIDAERRKQAIDIDAQRQVNSFAVLIDSNVRHIDEELDPQVMDTRVELRALERDRAKGRVTYGEYLGEKRTLDARMNDLRSSIVTLKRQNQEYEKRQKEILSNAEAQKKQVDVDLAANAGQATTRQNSSILEQIIRGIGR</sequence>
<dbReference type="AlphaFoldDB" id="A0A1G2E0Y7"/>
<evidence type="ECO:0008006" key="5">
    <source>
        <dbReference type="Google" id="ProtNLM"/>
    </source>
</evidence>